<keyword evidence="1" id="KW-1133">Transmembrane helix</keyword>
<keyword evidence="1" id="KW-0812">Transmembrane</keyword>
<evidence type="ECO:0000313" key="2">
    <source>
        <dbReference type="EMBL" id="MBG9987004.1"/>
    </source>
</evidence>
<feature type="transmembrane region" description="Helical" evidence="1">
    <location>
        <begin position="7"/>
        <end position="24"/>
    </location>
</feature>
<dbReference type="Proteomes" id="UP000721415">
    <property type="component" value="Unassembled WGS sequence"/>
</dbReference>
<sequence>MKNWIRVNIGWLVLFIISSIYIMVREVDSMGTIQTPEMKLCQMMIVIGFFSLVASLRNAWHQKMNVQQTNEV</sequence>
<evidence type="ECO:0000256" key="1">
    <source>
        <dbReference type="SAM" id="Phobius"/>
    </source>
</evidence>
<dbReference type="Pfam" id="PF13061">
    <property type="entry name" value="DUF3923"/>
    <property type="match status" value="1"/>
</dbReference>
<proteinExistence type="predicted"/>
<comment type="caution">
    <text evidence="2">The sequence shown here is derived from an EMBL/GenBank/DDBJ whole genome shotgun (WGS) entry which is preliminary data.</text>
</comment>
<dbReference type="InterPro" id="IPR025037">
    <property type="entry name" value="DUF3923"/>
</dbReference>
<reference evidence="2 3" key="1">
    <citation type="submission" date="2020-07" db="EMBL/GenBank/DDBJ databases">
        <title>Facklamia lactis sp. nov., isolated from raw milk.</title>
        <authorList>
            <person name="Doll E.V."/>
            <person name="Huptas C."/>
            <person name="Staib L."/>
            <person name="Wenning M."/>
            <person name="Scherer S."/>
        </authorList>
    </citation>
    <scope>NUCLEOTIDE SEQUENCE [LARGE SCALE GENOMIC DNA]</scope>
    <source>
        <strain evidence="2 3">DSM 111018</strain>
    </source>
</reference>
<evidence type="ECO:0000313" key="3">
    <source>
        <dbReference type="Proteomes" id="UP000721415"/>
    </source>
</evidence>
<dbReference type="RefSeq" id="WP_197115917.1">
    <property type="nucleotide sequence ID" value="NZ_JACBXQ010000005.1"/>
</dbReference>
<keyword evidence="3" id="KW-1185">Reference proteome</keyword>
<organism evidence="2 3">
    <name type="scientific">Facklamia lactis</name>
    <dbReference type="NCBI Taxonomy" id="2749967"/>
    <lineage>
        <taxon>Bacteria</taxon>
        <taxon>Bacillati</taxon>
        <taxon>Bacillota</taxon>
        <taxon>Bacilli</taxon>
        <taxon>Lactobacillales</taxon>
        <taxon>Aerococcaceae</taxon>
        <taxon>Facklamia</taxon>
    </lineage>
</organism>
<dbReference type="EMBL" id="JACBXQ010000005">
    <property type="protein sequence ID" value="MBG9987004.1"/>
    <property type="molecule type" value="Genomic_DNA"/>
</dbReference>
<protein>
    <submittedName>
        <fullName evidence="2">DUF3923 family protein</fullName>
    </submittedName>
</protein>
<keyword evidence="1" id="KW-0472">Membrane</keyword>
<feature type="transmembrane region" description="Helical" evidence="1">
    <location>
        <begin position="44"/>
        <end position="60"/>
    </location>
</feature>
<gene>
    <name evidence="2" type="ORF">HZY91_08900</name>
</gene>
<name>A0ABS0LUL8_9LACT</name>
<accession>A0ABS0LUL8</accession>